<evidence type="ECO:0000256" key="11">
    <source>
        <dbReference type="ARBA" id="ARBA00052330"/>
    </source>
</evidence>
<dbReference type="InterPro" id="IPR054173">
    <property type="entry name" value="ThiI_fer"/>
</dbReference>
<comment type="subcellular location">
    <subcellularLocation>
        <location evidence="1 19">Cytoplasm</location>
    </subcellularLocation>
</comment>
<dbReference type="GO" id="GO:0009229">
    <property type="term" value="P:thiamine diphosphate biosynthetic process"/>
    <property type="evidence" value="ECO:0007669"/>
    <property type="project" value="UniProtKB-UniRule"/>
</dbReference>
<dbReference type="GO" id="GO:0002937">
    <property type="term" value="P:tRNA 4-thiouridine biosynthesis"/>
    <property type="evidence" value="ECO:0007669"/>
    <property type="project" value="TreeGrafter"/>
</dbReference>
<keyword evidence="8 19" id="KW-0694">RNA-binding</keyword>
<comment type="similarity">
    <text evidence="13 19">Belongs to the ThiI family.</text>
</comment>
<dbReference type="InterPro" id="IPR003720">
    <property type="entry name" value="tRNA_STrfase"/>
</dbReference>
<keyword evidence="3 19" id="KW-0963">Cytoplasm</keyword>
<dbReference type="NCBIfam" id="TIGR00342">
    <property type="entry name" value="tRNA uracil 4-sulfurtransferase ThiI"/>
    <property type="match status" value="1"/>
</dbReference>
<dbReference type="InterPro" id="IPR049962">
    <property type="entry name" value="THUMP_ThiI"/>
</dbReference>
<dbReference type="InterPro" id="IPR049961">
    <property type="entry name" value="ThiI_N"/>
</dbReference>
<dbReference type="GO" id="GO:0052837">
    <property type="term" value="P:thiazole biosynthetic process"/>
    <property type="evidence" value="ECO:0007669"/>
    <property type="project" value="TreeGrafter"/>
</dbReference>
<dbReference type="GO" id="GO:0000049">
    <property type="term" value="F:tRNA binding"/>
    <property type="evidence" value="ECO:0007669"/>
    <property type="project" value="UniProtKB-UniRule"/>
</dbReference>
<evidence type="ECO:0000256" key="7">
    <source>
        <dbReference type="ARBA" id="ARBA00022840"/>
    </source>
</evidence>
<dbReference type="Pfam" id="PF02568">
    <property type="entry name" value="ThiI"/>
    <property type="match status" value="1"/>
</dbReference>
<keyword evidence="9 19" id="KW-0784">Thiamine biosynthesis</keyword>
<keyword evidence="4 19" id="KW-0820">tRNA-binding</keyword>
<dbReference type="GO" id="GO:0009228">
    <property type="term" value="P:thiamine biosynthetic process"/>
    <property type="evidence" value="ECO:0007669"/>
    <property type="project" value="UniProtKB-KW"/>
</dbReference>
<dbReference type="Gene3D" id="3.30.2130.30">
    <property type="match status" value="1"/>
</dbReference>
<feature type="domain" description="THUMP" evidence="21">
    <location>
        <begin position="62"/>
        <end position="170"/>
    </location>
</feature>
<evidence type="ECO:0000256" key="8">
    <source>
        <dbReference type="ARBA" id="ARBA00022884"/>
    </source>
</evidence>
<dbReference type="FunFam" id="3.40.50.620:FF:000053">
    <property type="entry name" value="Probable tRNA sulfurtransferase"/>
    <property type="match status" value="1"/>
</dbReference>
<evidence type="ECO:0000259" key="21">
    <source>
        <dbReference type="PROSITE" id="PS51165"/>
    </source>
</evidence>
<reference evidence="22" key="1">
    <citation type="journal article" date="2021" name="PeerJ">
        <title>Extensive microbial diversity within the chicken gut microbiome revealed by metagenomics and culture.</title>
        <authorList>
            <person name="Gilroy R."/>
            <person name="Ravi A."/>
            <person name="Getino M."/>
            <person name="Pursley I."/>
            <person name="Horton D.L."/>
            <person name="Alikhan N.F."/>
            <person name="Baker D."/>
            <person name="Gharbi K."/>
            <person name="Hall N."/>
            <person name="Watson M."/>
            <person name="Adriaenssens E.M."/>
            <person name="Foster-Nyarko E."/>
            <person name="Jarju S."/>
            <person name="Secka A."/>
            <person name="Antonio M."/>
            <person name="Oren A."/>
            <person name="Chaudhuri R.R."/>
            <person name="La Ragione R."/>
            <person name="Hildebrand F."/>
            <person name="Pallen M.J."/>
        </authorList>
    </citation>
    <scope>NUCLEOTIDE SEQUENCE</scope>
    <source>
        <strain evidence="22">CHK183-5548</strain>
    </source>
</reference>
<evidence type="ECO:0000256" key="6">
    <source>
        <dbReference type="ARBA" id="ARBA00022741"/>
    </source>
</evidence>
<dbReference type="GO" id="GO:0005524">
    <property type="term" value="F:ATP binding"/>
    <property type="evidence" value="ECO:0007669"/>
    <property type="project" value="UniProtKB-UniRule"/>
</dbReference>
<dbReference type="Proteomes" id="UP000823883">
    <property type="component" value="Unassembled WGS sequence"/>
</dbReference>
<gene>
    <name evidence="19 22" type="primary">thiI</name>
    <name evidence="22" type="ORF">IAA04_12390</name>
</gene>
<comment type="function">
    <text evidence="12 19">Catalyzes the ATP-dependent transfer of a sulfur to tRNA to produce 4-thiouridine in position 8 of tRNAs, which functions as a near-UV photosensor. Also catalyzes the transfer of sulfur to the sulfur carrier protein ThiS, forming ThiS-thiocarboxylate. This is a step in the synthesis of thiazole, in the thiamine biosynthesis pathway. The sulfur is donated as persulfide by IscS.</text>
</comment>
<dbReference type="EMBL" id="DWWL01000082">
    <property type="protein sequence ID" value="HJC48838.1"/>
    <property type="molecule type" value="Genomic_DNA"/>
</dbReference>
<comment type="catalytic activity">
    <reaction evidence="11 19">
        <text>[ThiS sulfur-carrier protein]-C-terminal Gly-Gly-AMP + S-sulfanyl-L-cysteinyl-[cysteine desulfurase] + AH2 = [ThiS sulfur-carrier protein]-C-terminal-Gly-aminoethanethioate + L-cysteinyl-[cysteine desulfurase] + A + AMP + 2 H(+)</text>
        <dbReference type="Rhea" id="RHEA:43340"/>
        <dbReference type="Rhea" id="RHEA-COMP:12157"/>
        <dbReference type="Rhea" id="RHEA-COMP:12158"/>
        <dbReference type="Rhea" id="RHEA-COMP:12910"/>
        <dbReference type="Rhea" id="RHEA-COMP:19908"/>
        <dbReference type="ChEBI" id="CHEBI:13193"/>
        <dbReference type="ChEBI" id="CHEBI:15378"/>
        <dbReference type="ChEBI" id="CHEBI:17499"/>
        <dbReference type="ChEBI" id="CHEBI:29950"/>
        <dbReference type="ChEBI" id="CHEBI:61963"/>
        <dbReference type="ChEBI" id="CHEBI:90618"/>
        <dbReference type="ChEBI" id="CHEBI:232372"/>
        <dbReference type="ChEBI" id="CHEBI:456215"/>
    </reaction>
</comment>
<dbReference type="AlphaFoldDB" id="A0A9D2T6H6"/>
<evidence type="ECO:0000256" key="15">
    <source>
        <dbReference type="ARBA" id="ARBA00071867"/>
    </source>
</evidence>
<comment type="caution">
    <text evidence="22">The sequence shown here is derived from an EMBL/GenBank/DDBJ whole genome shotgun (WGS) entry which is preliminary data.</text>
</comment>
<name>A0A9D2T6H6_9FIRM</name>
<evidence type="ECO:0000256" key="18">
    <source>
        <dbReference type="ARBA" id="ARBA00080570"/>
    </source>
</evidence>
<dbReference type="GO" id="GO:0005829">
    <property type="term" value="C:cytosol"/>
    <property type="evidence" value="ECO:0007669"/>
    <property type="project" value="TreeGrafter"/>
</dbReference>
<evidence type="ECO:0000256" key="3">
    <source>
        <dbReference type="ARBA" id="ARBA00022490"/>
    </source>
</evidence>
<proteinExistence type="inferred from homology"/>
<dbReference type="SUPFAM" id="SSF52402">
    <property type="entry name" value="Adenine nucleotide alpha hydrolases-like"/>
    <property type="match status" value="1"/>
</dbReference>
<keyword evidence="20" id="KW-0175">Coiled coil</keyword>
<dbReference type="CDD" id="cd11716">
    <property type="entry name" value="THUMP_ThiI"/>
    <property type="match status" value="1"/>
</dbReference>
<keyword evidence="5 19" id="KW-0808">Transferase</keyword>
<evidence type="ECO:0000256" key="20">
    <source>
        <dbReference type="SAM" id="Coils"/>
    </source>
</evidence>
<comment type="catalytic activity">
    <reaction evidence="10 19">
        <text>[ThiI sulfur-carrier protein]-S-sulfanyl-L-cysteine + a uridine in tRNA + 2 reduced [2Fe-2S]-[ferredoxin] + ATP + H(+) = [ThiI sulfur-carrier protein]-L-cysteine + a 4-thiouridine in tRNA + 2 oxidized [2Fe-2S]-[ferredoxin] + AMP + diphosphate</text>
        <dbReference type="Rhea" id="RHEA:24176"/>
        <dbReference type="Rhea" id="RHEA-COMP:10000"/>
        <dbReference type="Rhea" id="RHEA-COMP:10001"/>
        <dbReference type="Rhea" id="RHEA-COMP:13337"/>
        <dbReference type="Rhea" id="RHEA-COMP:13338"/>
        <dbReference type="Rhea" id="RHEA-COMP:13339"/>
        <dbReference type="Rhea" id="RHEA-COMP:13340"/>
        <dbReference type="ChEBI" id="CHEBI:15378"/>
        <dbReference type="ChEBI" id="CHEBI:29950"/>
        <dbReference type="ChEBI" id="CHEBI:30616"/>
        <dbReference type="ChEBI" id="CHEBI:33019"/>
        <dbReference type="ChEBI" id="CHEBI:33737"/>
        <dbReference type="ChEBI" id="CHEBI:33738"/>
        <dbReference type="ChEBI" id="CHEBI:61963"/>
        <dbReference type="ChEBI" id="CHEBI:65315"/>
        <dbReference type="ChEBI" id="CHEBI:136798"/>
        <dbReference type="ChEBI" id="CHEBI:456215"/>
        <dbReference type="EC" id="2.8.1.4"/>
    </reaction>
</comment>
<organism evidence="22 23">
    <name type="scientific">Candidatus Lachnoclostridium pullistercoris</name>
    <dbReference type="NCBI Taxonomy" id="2838632"/>
    <lineage>
        <taxon>Bacteria</taxon>
        <taxon>Bacillati</taxon>
        <taxon>Bacillota</taxon>
        <taxon>Clostridia</taxon>
        <taxon>Lachnospirales</taxon>
        <taxon>Lachnospiraceae</taxon>
    </lineage>
</organism>
<dbReference type="GO" id="GO:0004810">
    <property type="term" value="F:CCA tRNA nucleotidyltransferase activity"/>
    <property type="evidence" value="ECO:0007669"/>
    <property type="project" value="InterPro"/>
</dbReference>
<dbReference type="InterPro" id="IPR050102">
    <property type="entry name" value="tRNA_sulfurtransferase_ThiI"/>
</dbReference>
<feature type="binding site" evidence="19">
    <location>
        <position position="268"/>
    </location>
    <ligand>
        <name>ATP</name>
        <dbReference type="ChEBI" id="CHEBI:30616"/>
    </ligand>
</feature>
<dbReference type="PANTHER" id="PTHR43209">
    <property type="entry name" value="TRNA SULFURTRANSFERASE"/>
    <property type="match status" value="1"/>
</dbReference>
<dbReference type="PANTHER" id="PTHR43209:SF1">
    <property type="entry name" value="TRNA SULFURTRANSFERASE"/>
    <property type="match status" value="1"/>
</dbReference>
<evidence type="ECO:0000256" key="12">
    <source>
        <dbReference type="ARBA" id="ARBA00058382"/>
    </source>
</evidence>
<evidence type="ECO:0000256" key="4">
    <source>
        <dbReference type="ARBA" id="ARBA00022555"/>
    </source>
</evidence>
<feature type="binding site" evidence="19">
    <location>
        <position position="299"/>
    </location>
    <ligand>
        <name>ATP</name>
        <dbReference type="ChEBI" id="CHEBI:30616"/>
    </ligand>
</feature>
<evidence type="ECO:0000256" key="1">
    <source>
        <dbReference type="ARBA" id="ARBA00004496"/>
    </source>
</evidence>
<evidence type="ECO:0000256" key="17">
    <source>
        <dbReference type="ARBA" id="ARBA00077849"/>
    </source>
</evidence>
<reference evidence="22" key="2">
    <citation type="submission" date="2021-04" db="EMBL/GenBank/DDBJ databases">
        <authorList>
            <person name="Gilroy R."/>
        </authorList>
    </citation>
    <scope>NUCLEOTIDE SEQUENCE</scope>
    <source>
        <strain evidence="22">CHK183-5548</strain>
    </source>
</reference>
<feature type="binding site" evidence="19">
    <location>
        <position position="290"/>
    </location>
    <ligand>
        <name>ATP</name>
        <dbReference type="ChEBI" id="CHEBI:30616"/>
    </ligand>
</feature>
<evidence type="ECO:0000256" key="16">
    <source>
        <dbReference type="ARBA" id="ARBA00075337"/>
    </source>
</evidence>
<dbReference type="Gene3D" id="3.40.50.620">
    <property type="entry name" value="HUPs"/>
    <property type="match status" value="1"/>
</dbReference>
<evidence type="ECO:0000256" key="10">
    <source>
        <dbReference type="ARBA" id="ARBA00050570"/>
    </source>
</evidence>
<feature type="coiled-coil region" evidence="20">
    <location>
        <begin position="362"/>
        <end position="389"/>
    </location>
</feature>
<dbReference type="InterPro" id="IPR004114">
    <property type="entry name" value="THUMP_dom"/>
</dbReference>
<dbReference type="PROSITE" id="PS51165">
    <property type="entry name" value="THUMP"/>
    <property type="match status" value="1"/>
</dbReference>
<dbReference type="EC" id="2.8.1.4" evidence="14 19"/>
<protein>
    <recommendedName>
        <fullName evidence="15 19">Probable tRNA sulfurtransferase</fullName>
        <ecNumber evidence="14 19">2.8.1.4</ecNumber>
    </recommendedName>
    <alternativeName>
        <fullName evidence="16 19">Sulfur carrier protein ThiS sulfurtransferase</fullName>
    </alternativeName>
    <alternativeName>
        <fullName evidence="17 19">Thiamine biosynthesis protein ThiI</fullName>
    </alternativeName>
    <alternativeName>
        <fullName evidence="18 19">tRNA 4-thiouridine synthase</fullName>
    </alternativeName>
</protein>
<evidence type="ECO:0000256" key="9">
    <source>
        <dbReference type="ARBA" id="ARBA00022977"/>
    </source>
</evidence>
<dbReference type="Pfam" id="PF02926">
    <property type="entry name" value="THUMP"/>
    <property type="match status" value="1"/>
</dbReference>
<evidence type="ECO:0000313" key="22">
    <source>
        <dbReference type="EMBL" id="HJC48838.1"/>
    </source>
</evidence>
<evidence type="ECO:0000313" key="23">
    <source>
        <dbReference type="Proteomes" id="UP000823883"/>
    </source>
</evidence>
<dbReference type="InterPro" id="IPR014729">
    <property type="entry name" value="Rossmann-like_a/b/a_fold"/>
</dbReference>
<evidence type="ECO:0000256" key="14">
    <source>
        <dbReference type="ARBA" id="ARBA00066827"/>
    </source>
</evidence>
<sequence>MEFKSFLIKYAEIGTKGKNRYLFEDALIKQIKRALKEVDGHFVITKESGRIYVDAEGEYDYDETLDALKRVFGIVWICPMVQFEDRDYENIKKQIVAYMDEVYPDKHLTFKVNARRGDKSYPHMSEEINRDMGEVILNAFPETKVDVHHPDVMLHIEVRKKVNVYSLMIPGAGGMPVGTNGKAMLLLSGGIDSPVAGWMIAKRGVKIDAVYFHAPPYTSERAKQKVVDLAKLVARYSGPIALHVVNFTDIQLYIYEKCPHEELTIIMRRYMMRIAEQIAMETGCIGLITGESIGQVASQTMQSLLCTNEVCTLPVYRPLIGFDKQEIVDISEKIDTYETSVLPYEDCCTIFVAKHPVTKPSLERIKRSERNLQEKIDEMVAEAIQTKETIWCD</sequence>
<comment type="pathway">
    <text evidence="2 19">Cofactor biosynthesis; thiamine diphosphate biosynthesis.</text>
</comment>
<accession>A0A9D2T6H6</accession>
<evidence type="ECO:0000256" key="5">
    <source>
        <dbReference type="ARBA" id="ARBA00022679"/>
    </source>
</evidence>
<evidence type="ECO:0000256" key="2">
    <source>
        <dbReference type="ARBA" id="ARBA00004948"/>
    </source>
</evidence>
<dbReference type="GO" id="GO:0140741">
    <property type="term" value="F:tRNA-uracil-4 sulfurtransferase activity"/>
    <property type="evidence" value="ECO:0007669"/>
    <property type="project" value="UniProtKB-EC"/>
</dbReference>
<keyword evidence="7 19" id="KW-0067">ATP-binding</keyword>
<dbReference type="InterPro" id="IPR020536">
    <property type="entry name" value="ThiI_AANH"/>
</dbReference>
<dbReference type="HAMAP" id="MF_00021">
    <property type="entry name" value="ThiI"/>
    <property type="match status" value="1"/>
</dbReference>
<dbReference type="Pfam" id="PF22025">
    <property type="entry name" value="ThiI_fer"/>
    <property type="match status" value="1"/>
</dbReference>
<dbReference type="CDD" id="cd01712">
    <property type="entry name" value="PPase_ThiI"/>
    <property type="match status" value="1"/>
</dbReference>
<dbReference type="SMART" id="SM00981">
    <property type="entry name" value="THUMP"/>
    <property type="match status" value="1"/>
</dbReference>
<dbReference type="SUPFAM" id="SSF143437">
    <property type="entry name" value="THUMP domain-like"/>
    <property type="match status" value="1"/>
</dbReference>
<evidence type="ECO:0000256" key="19">
    <source>
        <dbReference type="HAMAP-Rule" id="MF_00021"/>
    </source>
</evidence>
<feature type="binding site" evidence="19">
    <location>
        <begin position="211"/>
        <end position="212"/>
    </location>
    <ligand>
        <name>ATP</name>
        <dbReference type="ChEBI" id="CHEBI:30616"/>
    </ligand>
</feature>
<evidence type="ECO:0000256" key="13">
    <source>
        <dbReference type="ARBA" id="ARBA00061472"/>
    </source>
</evidence>
<feature type="binding site" evidence="19">
    <location>
        <begin position="186"/>
        <end position="187"/>
    </location>
    <ligand>
        <name>ATP</name>
        <dbReference type="ChEBI" id="CHEBI:30616"/>
    </ligand>
</feature>
<keyword evidence="6 19" id="KW-0547">Nucleotide-binding</keyword>